<dbReference type="Pfam" id="PF06445">
    <property type="entry name" value="GyrI-like"/>
    <property type="match status" value="1"/>
</dbReference>
<dbReference type="PANTHER" id="PTHR36444">
    <property type="entry name" value="TRANSCRIPTIONAL REGULATOR PROTEIN YOBU-RELATED"/>
    <property type="match status" value="1"/>
</dbReference>
<dbReference type="InterPro" id="IPR053182">
    <property type="entry name" value="YobU-like_regulator"/>
</dbReference>
<dbReference type="STRING" id="572544.Ilyop_0894"/>
<gene>
    <name evidence="2" type="ordered locus">Ilyop_0894</name>
</gene>
<name>E3H8B2_ILYPC</name>
<dbReference type="RefSeq" id="WP_013387349.1">
    <property type="nucleotide sequence ID" value="NC_014632.1"/>
</dbReference>
<dbReference type="KEGG" id="ipo:Ilyop_0894"/>
<dbReference type="InterPro" id="IPR029442">
    <property type="entry name" value="GyrI-like"/>
</dbReference>
<dbReference type="InterPro" id="IPR011256">
    <property type="entry name" value="Reg_factor_effector_dom_sf"/>
</dbReference>
<evidence type="ECO:0000313" key="3">
    <source>
        <dbReference type="Proteomes" id="UP000006875"/>
    </source>
</evidence>
<dbReference type="Proteomes" id="UP000006875">
    <property type="component" value="Chromosome"/>
</dbReference>
<dbReference type="AlphaFoldDB" id="E3H8B2"/>
<dbReference type="SUPFAM" id="SSF55136">
    <property type="entry name" value="Probable bacterial effector-binding domain"/>
    <property type="match status" value="1"/>
</dbReference>
<dbReference type="InterPro" id="IPR010499">
    <property type="entry name" value="AraC_E-bd"/>
</dbReference>
<evidence type="ECO:0000259" key="1">
    <source>
        <dbReference type="SMART" id="SM00871"/>
    </source>
</evidence>
<sequence length="158" mass="18507">MKFEIIEFETRNCFGIENHITKKDKMGSNIFSNMWEILMDSIDYKKLKYSFGVSKNYQMDTQEFDYIACVEVGTPLIKNMEYTKTVIPAGKYAKFKSKGVMSSEVMEKFYTDVFSFSMTSGKLLYDMDRGINSFELYDESYRGIDDPESIFYLLIPIK</sequence>
<dbReference type="SMART" id="SM00871">
    <property type="entry name" value="AraC_E_bind"/>
    <property type="match status" value="1"/>
</dbReference>
<keyword evidence="3" id="KW-1185">Reference proteome</keyword>
<dbReference type="Gene3D" id="3.20.80.10">
    <property type="entry name" value="Regulatory factor, effector binding domain"/>
    <property type="match status" value="1"/>
</dbReference>
<accession>E3H8B2</accession>
<organism evidence="2 3">
    <name type="scientific">Ilyobacter polytropus (strain ATCC 51220 / DSM 2926 / LMG 16218 / CuHBu1)</name>
    <dbReference type="NCBI Taxonomy" id="572544"/>
    <lineage>
        <taxon>Bacteria</taxon>
        <taxon>Fusobacteriati</taxon>
        <taxon>Fusobacteriota</taxon>
        <taxon>Fusobacteriia</taxon>
        <taxon>Fusobacteriales</taxon>
        <taxon>Fusobacteriaceae</taxon>
        <taxon>Ilyobacter</taxon>
    </lineage>
</organism>
<feature type="domain" description="AraC effector-binding" evidence="1">
    <location>
        <begin position="1"/>
        <end position="158"/>
    </location>
</feature>
<dbReference type="HOGENOM" id="CLU_1667039_0_0_0"/>
<proteinExistence type="predicted"/>
<dbReference type="EMBL" id="CP002281">
    <property type="protein sequence ID" value="ADO82679.1"/>
    <property type="molecule type" value="Genomic_DNA"/>
</dbReference>
<dbReference type="PANTHER" id="PTHR36444:SF2">
    <property type="entry name" value="TRANSCRIPTIONAL REGULATOR PROTEIN YOBU-RELATED"/>
    <property type="match status" value="1"/>
</dbReference>
<dbReference type="eggNOG" id="COG3708">
    <property type="taxonomic scope" value="Bacteria"/>
</dbReference>
<dbReference type="OrthoDB" id="9801008at2"/>
<protein>
    <submittedName>
        <fullName evidence="2">Transcription activator effector binding protein</fullName>
    </submittedName>
</protein>
<evidence type="ECO:0000313" key="2">
    <source>
        <dbReference type="EMBL" id="ADO82679.1"/>
    </source>
</evidence>
<reference evidence="2 3" key="1">
    <citation type="journal article" date="2010" name="Stand. Genomic Sci.">
        <title>Complete genome sequence of Ilyobacter polytropus type strain (CuHbu1).</title>
        <authorList>
            <person name="Sikorski J."/>
            <person name="Chertkov O."/>
            <person name="Lapidus A."/>
            <person name="Nolan M."/>
            <person name="Lucas S."/>
            <person name="Del Rio T.G."/>
            <person name="Tice H."/>
            <person name="Cheng J.F."/>
            <person name="Tapia R."/>
            <person name="Han C."/>
            <person name="Goodwin L."/>
            <person name="Pitluck S."/>
            <person name="Liolios K."/>
            <person name="Ivanova N."/>
            <person name="Mavromatis K."/>
            <person name="Mikhailova N."/>
            <person name="Pati A."/>
            <person name="Chen A."/>
            <person name="Palaniappan K."/>
            <person name="Land M."/>
            <person name="Hauser L."/>
            <person name="Chang Y.J."/>
            <person name="Jeffries C.D."/>
            <person name="Brambilla E."/>
            <person name="Yasawong M."/>
            <person name="Rohde M."/>
            <person name="Pukall R."/>
            <person name="Spring S."/>
            <person name="Goker M."/>
            <person name="Woyke T."/>
            <person name="Bristow J."/>
            <person name="Eisen J.A."/>
            <person name="Markowitz V."/>
            <person name="Hugenholtz P."/>
            <person name="Kyrpides N.C."/>
            <person name="Klenk H.P."/>
        </authorList>
    </citation>
    <scope>NUCLEOTIDE SEQUENCE [LARGE SCALE GENOMIC DNA]</scope>
    <source>
        <strain evidence="3">ATCC 51220 / DSM 2926 / LMG 16218 / CuHBu1</strain>
    </source>
</reference>